<dbReference type="InterPro" id="IPR013324">
    <property type="entry name" value="RNA_pol_sigma_r3/r4-like"/>
</dbReference>
<dbReference type="InterPro" id="IPR007050">
    <property type="entry name" value="HTH_bacterioopsin"/>
</dbReference>
<dbReference type="AlphaFoldDB" id="A0ABD5Q2B3"/>
<reference evidence="5 6" key="1">
    <citation type="journal article" date="2019" name="Int. J. Syst. Evol. Microbiol.">
        <title>The Global Catalogue of Microorganisms (GCM) 10K type strain sequencing project: providing services to taxonomists for standard genome sequencing and annotation.</title>
        <authorList>
            <consortium name="The Broad Institute Genomics Platform"/>
            <consortium name="The Broad Institute Genome Sequencing Center for Infectious Disease"/>
            <person name="Wu L."/>
            <person name="Ma J."/>
        </authorList>
    </citation>
    <scope>NUCLEOTIDE SEQUENCE [LARGE SCALE GENOMIC DNA]</scope>
    <source>
        <strain evidence="5 6">XZYJ18</strain>
    </source>
</reference>
<dbReference type="Pfam" id="PF04967">
    <property type="entry name" value="HTH_10"/>
    <property type="match status" value="1"/>
</dbReference>
<dbReference type="GeneID" id="73044417"/>
<dbReference type="RefSeq" id="WP_254269402.1">
    <property type="nucleotide sequence ID" value="NZ_CP100400.1"/>
</dbReference>
<dbReference type="Proteomes" id="UP001595945">
    <property type="component" value="Unassembled WGS sequence"/>
</dbReference>
<evidence type="ECO:0000259" key="4">
    <source>
        <dbReference type="Pfam" id="PF15915"/>
    </source>
</evidence>
<protein>
    <submittedName>
        <fullName evidence="5">Bacterio-opsin activator domain-containing protein</fullName>
    </submittedName>
</protein>
<evidence type="ECO:0000313" key="6">
    <source>
        <dbReference type="Proteomes" id="UP001595945"/>
    </source>
</evidence>
<keyword evidence="2" id="KW-0804">Transcription</keyword>
<dbReference type="SUPFAM" id="SSF88659">
    <property type="entry name" value="Sigma3 and sigma4 domains of RNA polymerase sigma factors"/>
    <property type="match status" value="1"/>
</dbReference>
<comment type="caution">
    <text evidence="5">The sequence shown here is derived from an EMBL/GenBank/DDBJ whole genome shotgun (WGS) entry which is preliminary data.</text>
</comment>
<feature type="domain" description="Bacterioopsin transcriptional activator GAF and HTH associated" evidence="4">
    <location>
        <begin position="7"/>
        <end position="151"/>
    </location>
</feature>
<name>A0ABD5Q2B3_9EURY</name>
<accession>A0ABD5Q2B3</accession>
<organism evidence="5 6">
    <name type="scientific">Halorussus aquaticus</name>
    <dbReference type="NCBI Taxonomy" id="2953748"/>
    <lineage>
        <taxon>Archaea</taxon>
        <taxon>Methanobacteriati</taxon>
        <taxon>Methanobacteriota</taxon>
        <taxon>Stenosarchaea group</taxon>
        <taxon>Halobacteria</taxon>
        <taxon>Halobacteriales</taxon>
        <taxon>Haladaptataceae</taxon>
        <taxon>Halorussus</taxon>
    </lineage>
</organism>
<keyword evidence="1" id="KW-0805">Transcription regulation</keyword>
<dbReference type="EMBL" id="JBHSHT010000001">
    <property type="protein sequence ID" value="MFC4824882.1"/>
    <property type="molecule type" value="Genomic_DNA"/>
</dbReference>
<dbReference type="InterPro" id="IPR031803">
    <property type="entry name" value="BAT_GAF/HTH-assoc"/>
</dbReference>
<evidence type="ECO:0000256" key="1">
    <source>
        <dbReference type="ARBA" id="ARBA00023015"/>
    </source>
</evidence>
<gene>
    <name evidence="5" type="ORF">ACFO9K_11490</name>
</gene>
<dbReference type="PANTHER" id="PTHR34236:SF1">
    <property type="entry name" value="DIMETHYL SULFOXIDE REDUCTASE TRANSCRIPTIONAL ACTIVATOR"/>
    <property type="match status" value="1"/>
</dbReference>
<evidence type="ECO:0000259" key="3">
    <source>
        <dbReference type="Pfam" id="PF04967"/>
    </source>
</evidence>
<dbReference type="PANTHER" id="PTHR34236">
    <property type="entry name" value="DIMETHYL SULFOXIDE REDUCTASE TRANSCRIPTIONAL ACTIVATOR"/>
    <property type="match status" value="1"/>
</dbReference>
<proteinExistence type="predicted"/>
<evidence type="ECO:0000256" key="2">
    <source>
        <dbReference type="ARBA" id="ARBA00023163"/>
    </source>
</evidence>
<evidence type="ECO:0000313" key="5">
    <source>
        <dbReference type="EMBL" id="MFC4824882.1"/>
    </source>
</evidence>
<sequence length="220" mass="24687">MSIIGSFSIPTEAFALEEALSTVPEMTIEADRLASHSPKAVFPFIWAKGGDFDRFSRALENDPTVTVAEIVEETDDEVLYRLEWTDAFCGLVHEIIDHHAAIVEATARDDRWSLRLRFAKDDMVSSFQSHFRERGHRFEVNQLTHPSQPRQREFGLTAEQYEALVAAVNEGYFTIPRTASVEDVGETLGISANAVSQRIRRGCETLIRSTLTIPDGAEQT</sequence>
<dbReference type="Pfam" id="PF15915">
    <property type="entry name" value="BAT"/>
    <property type="match status" value="1"/>
</dbReference>
<feature type="domain" description="HTH bat-type" evidence="3">
    <location>
        <begin position="156"/>
        <end position="207"/>
    </location>
</feature>
<keyword evidence="6" id="KW-1185">Reference proteome</keyword>